<dbReference type="GO" id="GO:0035269">
    <property type="term" value="P:protein O-linked glycosylation via mannose"/>
    <property type="evidence" value="ECO:0007669"/>
    <property type="project" value="TreeGrafter"/>
</dbReference>
<evidence type="ECO:0000259" key="5">
    <source>
        <dbReference type="Pfam" id="PF08409"/>
    </source>
</evidence>
<keyword evidence="4" id="KW-0812">Transmembrane</keyword>
<dbReference type="InterPro" id="IPR052384">
    <property type="entry name" value="TMTC_O-mannosyltransferase"/>
</dbReference>
<dbReference type="GO" id="GO:0000030">
    <property type="term" value="F:mannosyltransferase activity"/>
    <property type="evidence" value="ECO:0007669"/>
    <property type="project" value="TreeGrafter"/>
</dbReference>
<keyword evidence="6" id="KW-1185">Reference proteome</keyword>
<dbReference type="InterPro" id="IPR013618">
    <property type="entry name" value="TMTC_DUF1736"/>
</dbReference>
<evidence type="ECO:0000313" key="7">
    <source>
        <dbReference type="WBParaSite" id="PgR149_g002_t01"/>
    </source>
</evidence>
<keyword evidence="2" id="KW-0802">TPR repeat</keyword>
<evidence type="ECO:0000313" key="6">
    <source>
        <dbReference type="Proteomes" id="UP000887569"/>
    </source>
</evidence>
<evidence type="ECO:0000256" key="2">
    <source>
        <dbReference type="ARBA" id="ARBA00022803"/>
    </source>
</evidence>
<proteinExistence type="predicted"/>
<dbReference type="AlphaFoldDB" id="A0A915CG51"/>
<evidence type="ECO:0000256" key="1">
    <source>
        <dbReference type="ARBA" id="ARBA00022737"/>
    </source>
</evidence>
<dbReference type="GO" id="GO:0005789">
    <property type="term" value="C:endoplasmic reticulum membrane"/>
    <property type="evidence" value="ECO:0007669"/>
    <property type="project" value="TreeGrafter"/>
</dbReference>
<feature type="domain" description="DUF1736" evidence="5">
    <location>
        <begin position="193"/>
        <end position="266"/>
    </location>
</feature>
<keyword evidence="4" id="KW-1133">Transmembrane helix</keyword>
<keyword evidence="1" id="KW-0677">Repeat</keyword>
<dbReference type="WBParaSite" id="PgR149_g002_t01">
    <property type="protein sequence ID" value="PgR149_g002_t01"/>
    <property type="gene ID" value="PgR149_g002"/>
</dbReference>
<evidence type="ECO:0000256" key="4">
    <source>
        <dbReference type="SAM" id="Phobius"/>
    </source>
</evidence>
<keyword evidence="3 4" id="KW-0472">Membrane</keyword>
<feature type="transmembrane region" description="Helical" evidence="4">
    <location>
        <begin position="171"/>
        <end position="191"/>
    </location>
</feature>
<protein>
    <submittedName>
        <fullName evidence="7">DUF1736 domain-containing protein</fullName>
    </submittedName>
</protein>
<dbReference type="Pfam" id="PF08409">
    <property type="entry name" value="TMTC_DUF1736"/>
    <property type="match status" value="1"/>
</dbReference>
<organism evidence="6 7">
    <name type="scientific">Parascaris univalens</name>
    <name type="common">Nematode worm</name>
    <dbReference type="NCBI Taxonomy" id="6257"/>
    <lineage>
        <taxon>Eukaryota</taxon>
        <taxon>Metazoa</taxon>
        <taxon>Ecdysozoa</taxon>
        <taxon>Nematoda</taxon>
        <taxon>Chromadorea</taxon>
        <taxon>Rhabditida</taxon>
        <taxon>Spirurina</taxon>
        <taxon>Ascaridomorpha</taxon>
        <taxon>Ascaridoidea</taxon>
        <taxon>Ascarididae</taxon>
        <taxon>Parascaris</taxon>
    </lineage>
</organism>
<sequence>NRIFFGLNTIPYHLFNVALHSIVTTLVYKATSNAAMLFDGACAEKLAFHAALLFAVHPVHSEAVANIVGRAELIMTMFALLTVNVYMGCLKTGEFTLERKCTLLSLSLLALFSKEQGIVALPLCASIDLLASAFSITRLIQVFKLSCSSSYCKNRSKNDTNKFVRNDLRCLQRILLCTFATVGILFIRLYINGFKSPKFSSFDNVIASHPSAFVRAFSYCYLIVLNIWLLVNPSKLCFDYSMGCIAPIESVFDRRFCLTIFIAIVIVILLHTRIANCFAWSRLTYFGFSI</sequence>
<feature type="transmembrane region" description="Helical" evidence="4">
    <location>
        <begin position="212"/>
        <end position="231"/>
    </location>
</feature>
<dbReference type="PANTHER" id="PTHR44216">
    <property type="entry name" value="PROTEIN O-MANNOSYL-TRANSFERASE TMTC2"/>
    <property type="match status" value="1"/>
</dbReference>
<feature type="transmembrane region" description="Helical" evidence="4">
    <location>
        <begin position="251"/>
        <end position="272"/>
    </location>
</feature>
<name>A0A915CG51_PARUN</name>
<reference evidence="7" key="1">
    <citation type="submission" date="2022-11" db="UniProtKB">
        <authorList>
            <consortium name="WormBaseParasite"/>
        </authorList>
    </citation>
    <scope>IDENTIFICATION</scope>
</reference>
<accession>A0A915CG51</accession>
<dbReference type="Proteomes" id="UP000887569">
    <property type="component" value="Unplaced"/>
</dbReference>
<evidence type="ECO:0000256" key="3">
    <source>
        <dbReference type="ARBA" id="ARBA00023136"/>
    </source>
</evidence>
<dbReference type="PANTHER" id="PTHR44216:SF3">
    <property type="entry name" value="PROTEIN O-MANNOSYL-TRANSFERASE TMTC2"/>
    <property type="match status" value="1"/>
</dbReference>